<sequence>MNSTGAPHLSVRESCRPGSASLWVRLPRRTWREEAYSRILGCTSPSSNSKDCILRRARCRRPRNLGVQDSSLVR</sequence>
<dbReference type="AlphaFoldDB" id="F2D4E0"/>
<name>F2D4E0_HORVV</name>
<dbReference type="KEGG" id="hvg:123448767"/>
<reference evidence="1" key="1">
    <citation type="journal article" date="2011" name="Plant Physiol.">
        <title>Comprehensive sequence analysis of 24,783 barley full-length cDNAs derived from 12 clone libraries.</title>
        <authorList>
            <person name="Matsumoto T."/>
            <person name="Tanaka T."/>
            <person name="Sakai H."/>
            <person name="Amano N."/>
            <person name="Kanamori H."/>
            <person name="Kurita K."/>
            <person name="Kikuta A."/>
            <person name="Kamiya K."/>
            <person name="Yamamoto M."/>
            <person name="Ikawa H."/>
            <person name="Fujii N."/>
            <person name="Hori K."/>
            <person name="Itoh T."/>
            <person name="Sato K."/>
        </authorList>
    </citation>
    <scope>NUCLEOTIDE SEQUENCE</scope>
    <source>
        <tissue evidence="1">Shoot</tissue>
    </source>
</reference>
<accession>F2D4E0</accession>
<evidence type="ECO:0000313" key="1">
    <source>
        <dbReference type="EMBL" id="BAJ89961.1"/>
    </source>
</evidence>
<proteinExistence type="evidence at transcript level"/>
<organism evidence="1">
    <name type="scientific">Hordeum vulgare subsp. vulgare</name>
    <name type="common">Domesticated barley</name>
    <dbReference type="NCBI Taxonomy" id="112509"/>
    <lineage>
        <taxon>Eukaryota</taxon>
        <taxon>Viridiplantae</taxon>
        <taxon>Streptophyta</taxon>
        <taxon>Embryophyta</taxon>
        <taxon>Tracheophyta</taxon>
        <taxon>Spermatophyta</taxon>
        <taxon>Magnoliopsida</taxon>
        <taxon>Liliopsida</taxon>
        <taxon>Poales</taxon>
        <taxon>Poaceae</taxon>
        <taxon>BOP clade</taxon>
        <taxon>Pooideae</taxon>
        <taxon>Triticodae</taxon>
        <taxon>Triticeae</taxon>
        <taxon>Hordeinae</taxon>
        <taxon>Hordeum</taxon>
    </lineage>
</organism>
<dbReference type="RefSeq" id="XP_044981700.1">
    <property type="nucleotide sequence ID" value="XM_045125765.1"/>
</dbReference>
<protein>
    <submittedName>
        <fullName evidence="1">Predicted protein</fullName>
    </submittedName>
</protein>
<dbReference type="EMBL" id="AK358749">
    <property type="protein sequence ID" value="BAJ89961.1"/>
    <property type="molecule type" value="mRNA"/>
</dbReference>
<dbReference type="GeneID" id="123448767"/>